<keyword evidence="2" id="KW-1185">Reference proteome</keyword>
<evidence type="ECO:0000313" key="1">
    <source>
        <dbReference type="EMBL" id="MBB4622672.1"/>
    </source>
</evidence>
<organism evidence="1 2">
    <name type="scientific">Parabacteroides faecis</name>
    <dbReference type="NCBI Taxonomy" id="1217282"/>
    <lineage>
        <taxon>Bacteria</taxon>
        <taxon>Pseudomonadati</taxon>
        <taxon>Bacteroidota</taxon>
        <taxon>Bacteroidia</taxon>
        <taxon>Bacteroidales</taxon>
        <taxon>Tannerellaceae</taxon>
        <taxon>Parabacteroides</taxon>
    </lineage>
</organism>
<name>A0ABR6KMD2_9BACT</name>
<gene>
    <name evidence="1" type="ORF">GGQ57_002572</name>
</gene>
<sequence>MRLFYFLLERILERIVFLNKKYQEYGLILYSHPCLNNRPDHPNVKYLIFSLF</sequence>
<reference evidence="1 2" key="1">
    <citation type="submission" date="2020-08" db="EMBL/GenBank/DDBJ databases">
        <title>Genomic Encyclopedia of Type Strains, Phase IV (KMG-IV): sequencing the most valuable type-strain genomes for metagenomic binning, comparative biology and taxonomic classification.</title>
        <authorList>
            <person name="Goeker M."/>
        </authorList>
    </citation>
    <scope>NUCLEOTIDE SEQUENCE [LARGE SCALE GENOMIC DNA]</scope>
    <source>
        <strain evidence="1 2">DSM 102983</strain>
    </source>
</reference>
<dbReference type="Proteomes" id="UP000533637">
    <property type="component" value="Unassembled WGS sequence"/>
</dbReference>
<proteinExistence type="predicted"/>
<evidence type="ECO:0000313" key="2">
    <source>
        <dbReference type="Proteomes" id="UP000533637"/>
    </source>
</evidence>
<dbReference type="EMBL" id="JACHOC010000004">
    <property type="protein sequence ID" value="MBB4622672.1"/>
    <property type="molecule type" value="Genomic_DNA"/>
</dbReference>
<protein>
    <submittedName>
        <fullName evidence="1">Uncharacterized protein</fullName>
    </submittedName>
</protein>
<accession>A0ABR6KMD2</accession>
<comment type="caution">
    <text evidence="1">The sequence shown here is derived from an EMBL/GenBank/DDBJ whole genome shotgun (WGS) entry which is preliminary data.</text>
</comment>